<evidence type="ECO:0000256" key="1">
    <source>
        <dbReference type="SAM" id="MobiDB-lite"/>
    </source>
</evidence>
<feature type="non-terminal residue" evidence="2">
    <location>
        <position position="83"/>
    </location>
</feature>
<gene>
    <name evidence="2" type="ORF">GCK32_018341</name>
</gene>
<dbReference type="AlphaFoldDB" id="A0AAN8F882"/>
<name>A0AAN8F882_TRICO</name>
<evidence type="ECO:0000313" key="3">
    <source>
        <dbReference type="Proteomes" id="UP001331761"/>
    </source>
</evidence>
<dbReference type="EMBL" id="WIXE01018017">
    <property type="protein sequence ID" value="KAK5971274.1"/>
    <property type="molecule type" value="Genomic_DNA"/>
</dbReference>
<accession>A0AAN8F882</accession>
<comment type="caution">
    <text evidence="2">The sequence shown here is derived from an EMBL/GenBank/DDBJ whole genome shotgun (WGS) entry which is preliminary data.</text>
</comment>
<sequence>MGASVTGDKSARLCWTEESPNRFQDRRLRLGWAKLDVVHQISGGRRESGSVPTGQTALPGAQIHMGDCGPGKAREFSLNTSMT</sequence>
<proteinExistence type="predicted"/>
<reference evidence="2 3" key="1">
    <citation type="submission" date="2019-10" db="EMBL/GenBank/DDBJ databases">
        <title>Assembly and Annotation for the nematode Trichostrongylus colubriformis.</title>
        <authorList>
            <person name="Martin J."/>
        </authorList>
    </citation>
    <scope>NUCLEOTIDE SEQUENCE [LARGE SCALE GENOMIC DNA]</scope>
    <source>
        <strain evidence="2">G859</strain>
        <tissue evidence="2">Whole worm</tissue>
    </source>
</reference>
<keyword evidence="3" id="KW-1185">Reference proteome</keyword>
<evidence type="ECO:0000313" key="2">
    <source>
        <dbReference type="EMBL" id="KAK5971274.1"/>
    </source>
</evidence>
<protein>
    <submittedName>
        <fullName evidence="2">Uncharacterized protein</fullName>
    </submittedName>
</protein>
<organism evidence="2 3">
    <name type="scientific">Trichostrongylus colubriformis</name>
    <name type="common">Black scour worm</name>
    <dbReference type="NCBI Taxonomy" id="6319"/>
    <lineage>
        <taxon>Eukaryota</taxon>
        <taxon>Metazoa</taxon>
        <taxon>Ecdysozoa</taxon>
        <taxon>Nematoda</taxon>
        <taxon>Chromadorea</taxon>
        <taxon>Rhabditida</taxon>
        <taxon>Rhabditina</taxon>
        <taxon>Rhabditomorpha</taxon>
        <taxon>Strongyloidea</taxon>
        <taxon>Trichostrongylidae</taxon>
        <taxon>Trichostrongylus</taxon>
    </lineage>
</organism>
<feature type="region of interest" description="Disordered" evidence="1">
    <location>
        <begin position="43"/>
        <end position="70"/>
    </location>
</feature>
<dbReference type="Proteomes" id="UP001331761">
    <property type="component" value="Unassembled WGS sequence"/>
</dbReference>